<evidence type="ECO:0000256" key="1">
    <source>
        <dbReference type="SAM" id="MobiDB-lite"/>
    </source>
</evidence>
<feature type="compositionally biased region" description="Polar residues" evidence="1">
    <location>
        <begin position="11"/>
        <end position="28"/>
    </location>
</feature>
<dbReference type="EMBL" id="JAHDYR010000006">
    <property type="protein sequence ID" value="KAG9396284.1"/>
    <property type="molecule type" value="Genomic_DNA"/>
</dbReference>
<evidence type="ECO:0000313" key="2">
    <source>
        <dbReference type="EMBL" id="KAG9396284.1"/>
    </source>
</evidence>
<organism evidence="2 3">
    <name type="scientific">Carpediemonas membranifera</name>
    <dbReference type="NCBI Taxonomy" id="201153"/>
    <lineage>
        <taxon>Eukaryota</taxon>
        <taxon>Metamonada</taxon>
        <taxon>Carpediemonas-like organisms</taxon>
        <taxon>Carpediemonas</taxon>
    </lineage>
</organism>
<evidence type="ECO:0000313" key="3">
    <source>
        <dbReference type="Proteomes" id="UP000717585"/>
    </source>
</evidence>
<sequence>METKDREPLARSNQVHARPSNQIQSISPAPTVGSLVKAEKSQKVVPARAPPKPQTLGEVQAALAEREASITAPALGATGFHAARRGFIKKPRTKRRVYTFQEKLSYVQAFQKHGLDYVLSENPHLRKESLQRWVTAHQNGVLQDVKRGPKPRADRDFTVTQFLADQGVSASMPIGGPMLVNLKHLYCKAYPEQSLASVTTFRKAVIRVRDKACLGTGERPGEVSEPPPSPQVKVIQPTAQSARSTVLPPFGEEDLGIVSSGLYISTSVPEFGASGASEGHPTLRFHEPMERMPPELDPKQFVRDLALISELVSNVQARGMPGQQLSVDDKAALQRAITWMSAVAVNFGR</sequence>
<name>A0A8J6B9W8_9EUKA</name>
<dbReference type="Proteomes" id="UP000717585">
    <property type="component" value="Unassembled WGS sequence"/>
</dbReference>
<accession>A0A8J6B9W8</accession>
<keyword evidence="3" id="KW-1185">Reference proteome</keyword>
<protein>
    <submittedName>
        <fullName evidence="2">Uncharacterized protein</fullName>
    </submittedName>
</protein>
<comment type="caution">
    <text evidence="2">The sequence shown here is derived from an EMBL/GenBank/DDBJ whole genome shotgun (WGS) entry which is preliminary data.</text>
</comment>
<dbReference type="AlphaFoldDB" id="A0A8J6B9W8"/>
<reference evidence="2" key="1">
    <citation type="submission" date="2021-05" db="EMBL/GenBank/DDBJ databases">
        <title>A free-living protist that lacks canonical eukaryotic 1 DNA replication and segregation systems.</title>
        <authorList>
            <person name="Salas-Leiva D.E."/>
            <person name="Tromer E.C."/>
            <person name="Curtis B.A."/>
            <person name="Jerlstrom-Hultqvist J."/>
            <person name="Kolisko M."/>
            <person name="Yi Z."/>
            <person name="Salas-Leiva J.S."/>
            <person name="Gallot-Lavallee L."/>
            <person name="Kops G.J.P.L."/>
            <person name="Archibald J.M."/>
            <person name="Simpson A.G.B."/>
            <person name="Roger A.J."/>
        </authorList>
    </citation>
    <scope>NUCLEOTIDE SEQUENCE</scope>
    <source>
        <strain evidence="2">BICM</strain>
    </source>
</reference>
<gene>
    <name evidence="2" type="ORF">J8273_2015</name>
</gene>
<feature type="region of interest" description="Disordered" evidence="1">
    <location>
        <begin position="1"/>
        <end position="35"/>
    </location>
</feature>
<proteinExistence type="predicted"/>